<dbReference type="OMA" id="MESVCGT"/>
<keyword evidence="2" id="KW-0547">Nucleotide-binding</keyword>
<dbReference type="GeneTree" id="ENSGT00740000115564"/>
<gene>
    <name evidence="5" type="primary">AK9</name>
    <name evidence="5" type="synonym">ak9</name>
</gene>
<evidence type="ECO:0000313" key="6">
    <source>
        <dbReference type="Proteomes" id="UP000005207"/>
    </source>
</evidence>
<dbReference type="InterPro" id="IPR027417">
    <property type="entry name" value="P-loop_NTPase"/>
</dbReference>
<organism evidence="5 6">
    <name type="scientific">Oreochromis niloticus</name>
    <name type="common">Nile tilapia</name>
    <name type="synonym">Tilapia nilotica</name>
    <dbReference type="NCBI Taxonomy" id="8128"/>
    <lineage>
        <taxon>Eukaryota</taxon>
        <taxon>Metazoa</taxon>
        <taxon>Chordata</taxon>
        <taxon>Craniata</taxon>
        <taxon>Vertebrata</taxon>
        <taxon>Euteleostomi</taxon>
        <taxon>Actinopterygii</taxon>
        <taxon>Neopterygii</taxon>
        <taxon>Teleostei</taxon>
        <taxon>Neoteleostei</taxon>
        <taxon>Acanthomorphata</taxon>
        <taxon>Ovalentaria</taxon>
        <taxon>Cichlomorphae</taxon>
        <taxon>Cichliformes</taxon>
        <taxon>Cichlidae</taxon>
        <taxon>African cichlids</taxon>
        <taxon>Pseudocrenilabrinae</taxon>
        <taxon>Oreochromini</taxon>
        <taxon>Oreochromis</taxon>
    </lineage>
</organism>
<evidence type="ECO:0000256" key="2">
    <source>
        <dbReference type="ARBA" id="ARBA00022741"/>
    </source>
</evidence>
<accession>I3K723</accession>
<feature type="region of interest" description="Disordered" evidence="4">
    <location>
        <begin position="409"/>
        <end position="431"/>
    </location>
</feature>
<dbReference type="Pfam" id="PF00406">
    <property type="entry name" value="ADK"/>
    <property type="match status" value="1"/>
</dbReference>
<dbReference type="GO" id="GO:0005737">
    <property type="term" value="C:cytoplasm"/>
    <property type="evidence" value="ECO:0007669"/>
    <property type="project" value="Ensembl"/>
</dbReference>
<sequence length="1392" mass="160168">MATLVDNLIEDEAERERLLAKPTCFIIVGRPVIYIIKSVPEDVVLKMILARLNSPDVEHYGYVLSCLPFMSEEHLKINEQIELIKNLKLTPDFIINIKCPDKDLVQRLSVLSLDHVICIIIALSVLPPPFAVAYKKYNPMTAIVLLFLLFHCINQNKLTEITEDLLRIMSSYRIMVPGFRWRRSRWGRTCPVALKEGKVVSGKPQFSVGFQDKLYILSSAEAHHKFVTNPRPYLLPPMPRLPCKVSIIGPSLAGKTTLCKLLAQHYNAAVIDMEELLQPVLVKAKEERIHKIKEETTQAAIDKIKMKMKEDGQNSGKMMVVHDDSELGYTDGPEMNEYKLQLRQFVGEWEKMQSGLTVTHCTLEIGRKSPENLSHVSSSEPFQYVSWELSEEDMEKDAEDIEALAQLERAEEGSDDDYSPGEGNEGDTTTNRFLGDTQHFCPVVLKDHNVLRLCTDEIAAKYREKTYYFSSLEARESFLQNPDQFVAHTEPLKPPALRIFLLGSGGSGKTTNGKWLAQQLGLFHIQFREQLQMLIMAKTKMRIPDADELVLLQDDSEDLDAKIMEARAEDEKEPEDPYDKELTEDEMAIKAYLSDGDPLNPKILDMTIAPYWKHEPYKSTGFILEGFPNDPNEVQYMFEQKFFPDVVVMMEVDVEDVQSRLLPQYLEIWRERRNKREAQLKLLHDLCKKKREDISKRKAELMGEQDLKLSFQAGTKYDEEHETADIEEMIEALLEEEFPAEEDEEDIENEETEELATNRLEIGIKELSFKILMGINASHKLRIVQCQLLKKIKPLLTNRESLFQKCHPIPYSLAYKLLLSSFKFFSAFGFLDPIKLYKERDLIQPLKWPFNTTYPLLFHQYIYFFASKENCNTFMLNPLKYLRQPKPTPSLPIKIAVTGPPKSGKTTVAQIFSQKYGLARLSIGSVMRMVLDTQGNTDLAIQMKEYLLHGLVVPDELAIQCLEVALMNSVCSTQGYVLDGFPMTLKQAELMGSQSIIPMIVVELELDIVEVLKRGLADKMKPHLTHDSSDILHIRNSCYKKEVVHVRHHFQQQYQNCLLLNGLKSKWWIWDRMIKEVSTSMKYIQTYLDRIQRGQAACINKLCITPKEFDCRLGEFGQYCPVCMALHYHLVDISETAALTHAAEYRGHYFKMCDENHLEMFLSTPDQFVTPGCPHTLPKPHLLPRKLTEIQVKNRFPQQVEMKGFCPVTYLDGKQRYEALVRGKMEYAVEYRERIYIFETKEKRDKFMRTPETYWAQKLPIKVPPLSDPVHLTSLPTLGYLEQGVAEAVIKAMTAAGCLKPKHPYLSLKRSALSYVALYLKAFNHKSTDSIRQLYKKKLASFEENCMLIPYLSTVMKGNYRPPSERPIDFEFKLNRFLGLRDLPGANGVQPD</sequence>
<dbReference type="Gene3D" id="3.40.50.300">
    <property type="entry name" value="P-loop containing nucleotide triphosphate hydrolases"/>
    <property type="match status" value="4"/>
</dbReference>
<reference evidence="5" key="3">
    <citation type="submission" date="2025-09" db="UniProtKB">
        <authorList>
            <consortium name="Ensembl"/>
        </authorList>
    </citation>
    <scope>IDENTIFICATION</scope>
</reference>
<evidence type="ECO:0000256" key="3">
    <source>
        <dbReference type="ARBA" id="ARBA00022777"/>
    </source>
</evidence>
<evidence type="ECO:0000313" key="5">
    <source>
        <dbReference type="Ensembl" id="ENSONIP00000016918.2"/>
    </source>
</evidence>
<dbReference type="InterPro" id="IPR000850">
    <property type="entry name" value="Adenylat/UMP-CMP_kin"/>
</dbReference>
<dbReference type="GO" id="GO:0003341">
    <property type="term" value="P:cilium movement"/>
    <property type="evidence" value="ECO:0007669"/>
    <property type="project" value="Ensembl"/>
</dbReference>
<dbReference type="PANTHER" id="PTHR23359">
    <property type="entry name" value="NUCLEOTIDE KINASE"/>
    <property type="match status" value="1"/>
</dbReference>
<evidence type="ECO:0000256" key="4">
    <source>
        <dbReference type="SAM" id="MobiDB-lite"/>
    </source>
</evidence>
<dbReference type="Ensembl" id="ENSONIT00000016933.2">
    <property type="protein sequence ID" value="ENSONIP00000016918.2"/>
    <property type="gene ID" value="ENSONIG00000013454.2"/>
</dbReference>
<reference evidence="6" key="1">
    <citation type="submission" date="2012-01" db="EMBL/GenBank/DDBJ databases">
        <title>The Genome Sequence of Oreochromis niloticus (Nile Tilapia).</title>
        <authorList>
            <consortium name="Broad Institute Genome Assembly Team"/>
            <consortium name="Broad Institute Sequencing Platform"/>
            <person name="Di Palma F."/>
            <person name="Johnson J."/>
            <person name="Lander E.S."/>
            <person name="Lindblad-Toh K."/>
        </authorList>
    </citation>
    <scope>NUCLEOTIDE SEQUENCE [LARGE SCALE GENOMIC DNA]</scope>
</reference>
<keyword evidence="3" id="KW-0418">Kinase</keyword>
<dbReference type="GO" id="GO:0006139">
    <property type="term" value="P:nucleobase-containing compound metabolic process"/>
    <property type="evidence" value="ECO:0007669"/>
    <property type="project" value="InterPro"/>
</dbReference>
<keyword evidence="1" id="KW-0808">Transferase</keyword>
<dbReference type="FunCoup" id="I3K723">
    <property type="interactions" value="128"/>
</dbReference>
<evidence type="ECO:0000256" key="1">
    <source>
        <dbReference type="ARBA" id="ARBA00022679"/>
    </source>
</evidence>
<dbReference type="GO" id="GO:0019205">
    <property type="term" value="F:nucleobase-containing compound kinase activity"/>
    <property type="evidence" value="ECO:0007669"/>
    <property type="project" value="InterPro"/>
</dbReference>
<dbReference type="SUPFAM" id="SSF52540">
    <property type="entry name" value="P-loop containing nucleoside triphosphate hydrolases"/>
    <property type="match status" value="3"/>
</dbReference>
<dbReference type="InParanoid" id="I3K723"/>
<dbReference type="Proteomes" id="UP000005207">
    <property type="component" value="Linkage group LG15"/>
</dbReference>
<reference evidence="5" key="2">
    <citation type="submission" date="2025-08" db="UniProtKB">
        <authorList>
            <consortium name="Ensembl"/>
        </authorList>
    </citation>
    <scope>IDENTIFICATION</scope>
</reference>
<keyword evidence="6" id="KW-1185">Reference proteome</keyword>
<proteinExistence type="predicted"/>
<name>I3K723_ORENI</name>
<protein>
    <submittedName>
        <fullName evidence="5">Adenylate kinase 9</fullName>
    </submittedName>
</protein>
<dbReference type="GO" id="GO:0005524">
    <property type="term" value="F:ATP binding"/>
    <property type="evidence" value="ECO:0007669"/>
    <property type="project" value="InterPro"/>
</dbReference>